<proteinExistence type="inferred from homology"/>
<name>A0A1B1BGL9_9MICO</name>
<protein>
    <submittedName>
        <fullName evidence="3">Competence protein F</fullName>
    </submittedName>
</protein>
<dbReference type="PANTHER" id="PTHR47505:SF1">
    <property type="entry name" value="DNA UTILIZATION PROTEIN YHGH"/>
    <property type="match status" value="1"/>
</dbReference>
<reference evidence="3 4" key="1">
    <citation type="submission" date="2016-06" db="EMBL/GenBank/DDBJ databases">
        <title>Genome sequencing of Cryobacterium arcticum PAMC 27867.</title>
        <authorList>
            <person name="Lee J."/>
            <person name="Kim O.-S."/>
        </authorList>
    </citation>
    <scope>NUCLEOTIDE SEQUENCE [LARGE SCALE GENOMIC DNA]</scope>
    <source>
        <strain evidence="3 4">PAMC 27867</strain>
    </source>
</reference>
<dbReference type="EMBL" id="CP016282">
    <property type="protein sequence ID" value="ANP71643.1"/>
    <property type="molecule type" value="Genomic_DNA"/>
</dbReference>
<dbReference type="AlphaFoldDB" id="A0A1B1BGL9"/>
<dbReference type="Gene3D" id="3.40.50.2020">
    <property type="match status" value="1"/>
</dbReference>
<dbReference type="Pfam" id="PF00156">
    <property type="entry name" value="Pribosyltran"/>
    <property type="match status" value="1"/>
</dbReference>
<keyword evidence="4" id="KW-1185">Reference proteome</keyword>
<dbReference type="SUPFAM" id="SSF53271">
    <property type="entry name" value="PRTase-like"/>
    <property type="match status" value="1"/>
</dbReference>
<dbReference type="InterPro" id="IPR029057">
    <property type="entry name" value="PRTase-like"/>
</dbReference>
<dbReference type="PANTHER" id="PTHR47505">
    <property type="entry name" value="DNA UTILIZATION PROTEIN YHGH"/>
    <property type="match status" value="1"/>
</dbReference>
<gene>
    <name evidence="3" type="ORF">PA27867_0676</name>
</gene>
<dbReference type="CDD" id="cd06223">
    <property type="entry name" value="PRTases_typeI"/>
    <property type="match status" value="1"/>
</dbReference>
<dbReference type="InterPro" id="IPR051910">
    <property type="entry name" value="ComF/GntX_DNA_util-trans"/>
</dbReference>
<evidence type="ECO:0000259" key="2">
    <source>
        <dbReference type="Pfam" id="PF00156"/>
    </source>
</evidence>
<dbReference type="KEGG" id="cart:PA27867_0676"/>
<dbReference type="InterPro" id="IPR000836">
    <property type="entry name" value="PRTase_dom"/>
</dbReference>
<organism evidence="3 4">
    <name type="scientific">Cryobacterium arcticum</name>
    <dbReference type="NCBI Taxonomy" id="670052"/>
    <lineage>
        <taxon>Bacteria</taxon>
        <taxon>Bacillati</taxon>
        <taxon>Actinomycetota</taxon>
        <taxon>Actinomycetes</taxon>
        <taxon>Micrococcales</taxon>
        <taxon>Microbacteriaceae</taxon>
        <taxon>Cryobacterium</taxon>
    </lineage>
</organism>
<comment type="similarity">
    <text evidence="1">Belongs to the ComF/GntX family.</text>
</comment>
<feature type="domain" description="Phosphoribosyltransferase" evidence="2">
    <location>
        <begin position="188"/>
        <end position="235"/>
    </location>
</feature>
<dbReference type="Proteomes" id="UP000092582">
    <property type="component" value="Chromosome 1"/>
</dbReference>
<accession>A0A1B1BGL9</accession>
<evidence type="ECO:0000256" key="1">
    <source>
        <dbReference type="ARBA" id="ARBA00008007"/>
    </source>
</evidence>
<sequence length="246" mass="25495">MMSSQPFRTLLAAAPAAVLDAWAVLMPTDCSGCGAVDRALCSGCAAALRPAPALSTRNDLTIWSALEYRDVAARVLLAYKDGGRTDAAPALAGALRAAVGAALAAAPTSAAPGGAGRPPAAVEGVLLVAVPSSRRAWRARGFAPVELLLRRAELRPVRLLRPGGRVADQVGLGRQERLDNRTGALVPTRRLAGHRVLLVDDIVTTGATLLDARRAIRLAGGEVIGAATVAETRRRHPVTESSPETD</sequence>
<evidence type="ECO:0000313" key="4">
    <source>
        <dbReference type="Proteomes" id="UP000092582"/>
    </source>
</evidence>
<dbReference type="STRING" id="670052.PA27867_0676"/>
<dbReference type="RefSeq" id="WP_167550818.1">
    <property type="nucleotide sequence ID" value="NZ_CP016282.1"/>
</dbReference>
<evidence type="ECO:0000313" key="3">
    <source>
        <dbReference type="EMBL" id="ANP71643.1"/>
    </source>
</evidence>